<sequence length="109" mass="12203">MKAHSELELIARRYRKYGVSLDKLLDLLASAEARGLPHSGALAWLRLTLGNEFGEEEYFNAEQIAAMTGDTPEQATARMMEFCRTHPDHGPVLCIDRRALAMIEAGQEE</sequence>
<gene>
    <name evidence="1" type="ORF">EDD77_13819</name>
</gene>
<dbReference type="RefSeq" id="WP_058966526.1">
    <property type="nucleotide sequence ID" value="NZ_CABKVM010000019.1"/>
</dbReference>
<accession>A0A4R1QHF0</accession>
<dbReference type="Proteomes" id="UP000295184">
    <property type="component" value="Unassembled WGS sequence"/>
</dbReference>
<name>A0A4R1QHF0_9FIRM</name>
<dbReference type="OrthoDB" id="1957844at2"/>
<evidence type="ECO:0000313" key="2">
    <source>
        <dbReference type="Proteomes" id="UP000295184"/>
    </source>
</evidence>
<dbReference type="EMBL" id="SLUM01000038">
    <property type="protein sequence ID" value="TCL52979.1"/>
    <property type="molecule type" value="Genomic_DNA"/>
</dbReference>
<proteinExistence type="predicted"/>
<organism evidence="1 2">
    <name type="scientific">Allofournierella massiliensis</name>
    <dbReference type="NCBI Taxonomy" id="1650663"/>
    <lineage>
        <taxon>Bacteria</taxon>
        <taxon>Bacillati</taxon>
        <taxon>Bacillota</taxon>
        <taxon>Clostridia</taxon>
        <taxon>Eubacteriales</taxon>
        <taxon>Oscillospiraceae</taxon>
        <taxon>Allofournierella</taxon>
    </lineage>
</organism>
<protein>
    <submittedName>
        <fullName evidence="1">Uncharacterized protein</fullName>
    </submittedName>
</protein>
<dbReference type="AlphaFoldDB" id="A0A4R1QHF0"/>
<dbReference type="STRING" id="1650663.GCA_001486665_03125"/>
<evidence type="ECO:0000313" key="1">
    <source>
        <dbReference type="EMBL" id="TCL52979.1"/>
    </source>
</evidence>
<reference evidence="1 2" key="1">
    <citation type="submission" date="2019-03" db="EMBL/GenBank/DDBJ databases">
        <title>Genomic Encyclopedia of Type Strains, Phase IV (KMG-IV): sequencing the most valuable type-strain genomes for metagenomic binning, comparative biology and taxonomic classification.</title>
        <authorList>
            <person name="Goeker M."/>
        </authorList>
    </citation>
    <scope>NUCLEOTIDE SEQUENCE [LARGE SCALE GENOMIC DNA]</scope>
    <source>
        <strain evidence="1 2">DSM 100451</strain>
    </source>
</reference>
<comment type="caution">
    <text evidence="1">The sequence shown here is derived from an EMBL/GenBank/DDBJ whole genome shotgun (WGS) entry which is preliminary data.</text>
</comment>